<dbReference type="PROSITE" id="PS00894">
    <property type="entry name" value="HTH_DEOR_1"/>
    <property type="match status" value="1"/>
</dbReference>
<proteinExistence type="predicted"/>
<keyword evidence="1" id="KW-0805">Transcription regulation</keyword>
<keyword evidence="3" id="KW-0804">Transcription</keyword>
<dbReference type="SMART" id="SM01134">
    <property type="entry name" value="DeoRC"/>
    <property type="match status" value="1"/>
</dbReference>
<protein>
    <submittedName>
        <fullName evidence="5">Sugar metabolism transcriptional regulator</fullName>
    </submittedName>
</protein>
<sequence length="305" mass="34433">MSRMKLQRRMVTKSKKPSALKGRKWRNMVTKQLERLRRIEACLKHSDKIHLKEIARLLEVSEMTVRRDLSSNAAHSFPLEYYGGYIRRGDPIVHDEVTEDLEQMSSKVSSQVTPLQKVRNTTVFPPVKVNNYISAIVSDFIEMNDVVYFDNGVLNADIIGSIPDHVKFTGVTASMNVFLALKNKPNCKSILQGGDYNAVHDIFVSTSNEVLTPMIFQKVFISSAGVHDRFGVTASDMLVANIANLVMERSMKKYLIVEKKTINQTATYKIGNLLNFHYLISDDTLPHKLEAACNEARLQVLTPTG</sequence>
<evidence type="ECO:0000313" key="6">
    <source>
        <dbReference type="Proteomes" id="UP000186313"/>
    </source>
</evidence>
<keyword evidence="2" id="KW-0238">DNA-binding</keyword>
<dbReference type="InterPro" id="IPR014036">
    <property type="entry name" value="DeoR-like_C"/>
</dbReference>
<dbReference type="SUPFAM" id="SSF100950">
    <property type="entry name" value="NagB/RpiA/CoA transferase-like"/>
    <property type="match status" value="1"/>
</dbReference>
<gene>
    <name evidence="5" type="ORF">BIY22_03625</name>
</gene>
<dbReference type="GO" id="GO:0003677">
    <property type="term" value="F:DNA binding"/>
    <property type="evidence" value="ECO:0007669"/>
    <property type="project" value="UniProtKB-KW"/>
</dbReference>
<dbReference type="PANTHER" id="PTHR30363:SF8">
    <property type="entry name" value="DEOXYRIBOSE OPERON REPRESSOR"/>
    <property type="match status" value="1"/>
</dbReference>
<name>A0A1Q9HIF9_9VIBR</name>
<dbReference type="PANTHER" id="PTHR30363">
    <property type="entry name" value="HTH-TYPE TRANSCRIPTIONAL REGULATOR SRLR-RELATED"/>
    <property type="match status" value="1"/>
</dbReference>
<dbReference type="InterPro" id="IPR001034">
    <property type="entry name" value="DeoR_HTH"/>
</dbReference>
<evidence type="ECO:0000259" key="4">
    <source>
        <dbReference type="PROSITE" id="PS51000"/>
    </source>
</evidence>
<dbReference type="PROSITE" id="PS51000">
    <property type="entry name" value="HTH_DEOR_2"/>
    <property type="match status" value="1"/>
</dbReference>
<evidence type="ECO:0000256" key="1">
    <source>
        <dbReference type="ARBA" id="ARBA00023015"/>
    </source>
</evidence>
<dbReference type="STRING" id="1381081.BIY22_03625"/>
<dbReference type="Proteomes" id="UP000186313">
    <property type="component" value="Unassembled WGS sequence"/>
</dbReference>
<evidence type="ECO:0000313" key="5">
    <source>
        <dbReference type="EMBL" id="OLQ90107.1"/>
    </source>
</evidence>
<dbReference type="InterPro" id="IPR037171">
    <property type="entry name" value="NagB/RpiA_transferase-like"/>
</dbReference>
<dbReference type="Pfam" id="PF08220">
    <property type="entry name" value="HTH_DeoR"/>
    <property type="match status" value="1"/>
</dbReference>
<dbReference type="InterPro" id="IPR018356">
    <property type="entry name" value="Tscrpt_reg_HTH_DeoR_CS"/>
</dbReference>
<dbReference type="InterPro" id="IPR036390">
    <property type="entry name" value="WH_DNA-bd_sf"/>
</dbReference>
<reference evidence="5 6" key="1">
    <citation type="submission" date="2016-09" db="EMBL/GenBank/DDBJ databases">
        <title>Genomic Taxonomy of the Vibrionaceae.</title>
        <authorList>
            <person name="Gonzalez-Castillo A."/>
            <person name="Gomez-Gil B."/>
            <person name="Enciso-Ibarra K."/>
        </authorList>
    </citation>
    <scope>NUCLEOTIDE SEQUENCE [LARGE SCALE GENOMIC DNA]</scope>
    <source>
        <strain evidence="5 6">CAIM 703</strain>
    </source>
</reference>
<organism evidence="5 6">
    <name type="scientific">Vibrio panuliri</name>
    <dbReference type="NCBI Taxonomy" id="1381081"/>
    <lineage>
        <taxon>Bacteria</taxon>
        <taxon>Pseudomonadati</taxon>
        <taxon>Pseudomonadota</taxon>
        <taxon>Gammaproteobacteria</taxon>
        <taxon>Vibrionales</taxon>
        <taxon>Vibrionaceae</taxon>
        <taxon>Vibrio</taxon>
    </lineage>
</organism>
<dbReference type="SUPFAM" id="SSF46785">
    <property type="entry name" value="Winged helix' DNA-binding domain"/>
    <property type="match status" value="1"/>
</dbReference>
<dbReference type="Pfam" id="PF00455">
    <property type="entry name" value="DeoRC"/>
    <property type="match status" value="1"/>
</dbReference>
<accession>A0A1Q9HIF9</accession>
<dbReference type="OrthoDB" id="9816363at2"/>
<evidence type="ECO:0000256" key="3">
    <source>
        <dbReference type="ARBA" id="ARBA00023163"/>
    </source>
</evidence>
<dbReference type="EMBL" id="MJMJ01000012">
    <property type="protein sequence ID" value="OLQ90107.1"/>
    <property type="molecule type" value="Genomic_DNA"/>
</dbReference>
<comment type="caution">
    <text evidence="5">The sequence shown here is derived from an EMBL/GenBank/DDBJ whole genome shotgun (WGS) entry which is preliminary data.</text>
</comment>
<dbReference type="GO" id="GO:0003700">
    <property type="term" value="F:DNA-binding transcription factor activity"/>
    <property type="evidence" value="ECO:0007669"/>
    <property type="project" value="InterPro"/>
</dbReference>
<evidence type="ECO:0000256" key="2">
    <source>
        <dbReference type="ARBA" id="ARBA00023125"/>
    </source>
</evidence>
<dbReference type="SMART" id="SM00420">
    <property type="entry name" value="HTH_DEOR"/>
    <property type="match status" value="1"/>
</dbReference>
<dbReference type="InterPro" id="IPR050313">
    <property type="entry name" value="Carb_Metab_HTH_regulators"/>
</dbReference>
<feature type="domain" description="HTH deoR-type" evidence="4">
    <location>
        <begin position="32"/>
        <end position="87"/>
    </location>
</feature>
<dbReference type="AlphaFoldDB" id="A0A1Q9HIF9"/>